<sequence length="179" mass="19271">MMRALIIIDMQMDMQHRLDRGQDSVNPDAGDKIAALARHFRAQRLPVIHIRHREDHPASDFHPDAAGFPPMPCALAADGEAVFVKTTSSSFTSTGLETHLRENGLSDLTVVGAVAGFCINSTVRHGADLGFRMTVPTDAVLGFSLPHANQSAQVIFDVTMAHLGADFAALTDTAALLDR</sequence>
<protein>
    <submittedName>
        <fullName evidence="3">Putative isochorismatase family protein</fullName>
    </submittedName>
</protein>
<gene>
    <name evidence="3" type="primary">yrdC</name>
    <name evidence="3" type="ordered locus">KVU_2196</name>
</gene>
<dbReference type="InterPro" id="IPR036380">
    <property type="entry name" value="Isochorismatase-like_sf"/>
</dbReference>
<dbReference type="Proteomes" id="UP000000692">
    <property type="component" value="Chromosome"/>
</dbReference>
<dbReference type="RefSeq" id="WP_013385417.1">
    <property type="nucleotide sequence ID" value="NC_017384.1"/>
</dbReference>
<dbReference type="InterPro" id="IPR000868">
    <property type="entry name" value="Isochorismatase-like_dom"/>
</dbReference>
<dbReference type="AlphaFoldDB" id="F9Y637"/>
<reference evidence="3 4" key="1">
    <citation type="journal article" date="2011" name="J. Bacteriol.">
        <title>Complete genome sequence of the industrial strain Ketogulonicigenium vulgare WSH-001.</title>
        <authorList>
            <person name="Liu L."/>
            <person name="Li Y."/>
            <person name="Zhang J."/>
            <person name="Zhou Z."/>
            <person name="Liu J."/>
            <person name="Li X."/>
            <person name="Zhou J."/>
            <person name="Du G."/>
            <person name="Wang L."/>
            <person name="Chen J."/>
        </authorList>
    </citation>
    <scope>NUCLEOTIDE SEQUENCE [LARGE SCALE GENOMIC DNA]</scope>
    <source>
        <strain evidence="3 4">WSH-001</strain>
    </source>
</reference>
<evidence type="ECO:0000256" key="1">
    <source>
        <dbReference type="ARBA" id="ARBA00022801"/>
    </source>
</evidence>
<evidence type="ECO:0000313" key="3">
    <source>
        <dbReference type="EMBL" id="AEM42034.1"/>
    </source>
</evidence>
<dbReference type="OrthoDB" id="8477867at2"/>
<dbReference type="PATRIC" id="fig|759362.5.peg.2278"/>
<dbReference type="PANTHER" id="PTHR43540:SF1">
    <property type="entry name" value="ISOCHORISMATASE HYDROLASE"/>
    <property type="match status" value="1"/>
</dbReference>
<keyword evidence="4" id="KW-1185">Reference proteome</keyword>
<dbReference type="SUPFAM" id="SSF52499">
    <property type="entry name" value="Isochorismatase-like hydrolases"/>
    <property type="match status" value="1"/>
</dbReference>
<proteinExistence type="predicted"/>
<dbReference type="GO" id="GO:0016787">
    <property type="term" value="F:hydrolase activity"/>
    <property type="evidence" value="ECO:0007669"/>
    <property type="project" value="UniProtKB-KW"/>
</dbReference>
<dbReference type="PANTHER" id="PTHR43540">
    <property type="entry name" value="PEROXYUREIDOACRYLATE/UREIDOACRYLATE AMIDOHYDROLASE-RELATED"/>
    <property type="match status" value="1"/>
</dbReference>
<organism evidence="3 4">
    <name type="scientific">Ketogulonicigenium vulgare (strain WSH-001)</name>
    <dbReference type="NCBI Taxonomy" id="759362"/>
    <lineage>
        <taxon>Bacteria</taxon>
        <taxon>Pseudomonadati</taxon>
        <taxon>Pseudomonadota</taxon>
        <taxon>Alphaproteobacteria</taxon>
        <taxon>Rhodobacterales</taxon>
        <taxon>Roseobacteraceae</taxon>
        <taxon>Ketogulonicigenium</taxon>
    </lineage>
</organism>
<dbReference type="Gene3D" id="3.40.50.850">
    <property type="entry name" value="Isochorismatase-like"/>
    <property type="match status" value="1"/>
</dbReference>
<evidence type="ECO:0000259" key="2">
    <source>
        <dbReference type="Pfam" id="PF00857"/>
    </source>
</evidence>
<feature type="domain" description="Isochorismatase-like" evidence="2">
    <location>
        <begin position="4"/>
        <end position="153"/>
    </location>
</feature>
<evidence type="ECO:0000313" key="4">
    <source>
        <dbReference type="Proteomes" id="UP000000692"/>
    </source>
</evidence>
<dbReference type="InterPro" id="IPR050272">
    <property type="entry name" value="Isochorismatase-like_hydrls"/>
</dbReference>
<dbReference type="Pfam" id="PF00857">
    <property type="entry name" value="Isochorismatase"/>
    <property type="match status" value="1"/>
</dbReference>
<dbReference type="eggNOG" id="COG1335">
    <property type="taxonomic scope" value="Bacteria"/>
</dbReference>
<dbReference type="HOGENOM" id="CLU_068979_5_2_5"/>
<dbReference type="EMBL" id="CP002018">
    <property type="protein sequence ID" value="AEM42034.1"/>
    <property type="molecule type" value="Genomic_DNA"/>
</dbReference>
<dbReference type="KEGG" id="kvl:KVU_2196"/>
<keyword evidence="1" id="KW-0378">Hydrolase</keyword>
<accession>F9Y637</accession>
<name>F9Y637_KETVW</name>